<evidence type="ECO:0000259" key="1">
    <source>
        <dbReference type="Pfam" id="PF13460"/>
    </source>
</evidence>
<sequence>MIVVTGATGNVGTPLVDALAAAGADVTAVSRTVEPGRVAQGVQVRQADVTEPESLRPILDGAEALFLHDTGMSAHLMRPADILDVAKAGGVRRVVLLSSQGVATRPDSVSHGAVARAFDAAVRQSGLEWTILRPGAFHSNAFAWAPSVRSDRAVAAPFGDVGLPIVDPRDIAEVAAAALQSDGHAGQVYTLTGPELSSPRQRAQALSSALGEPVRFVEQTRAQAHEQMLEFMPEPVVETTLDILGAPTDEERRISPDVTAVLGRPARPFQDWALAHIDAFR</sequence>
<gene>
    <name evidence="2" type="primary">azoB_3</name>
    <name evidence="2" type="ORF">NCTC10797_02188</name>
</gene>
<dbReference type="SUPFAM" id="SSF51735">
    <property type="entry name" value="NAD(P)-binding Rossmann-fold domains"/>
    <property type="match status" value="1"/>
</dbReference>
<dbReference type="EMBL" id="LR215973">
    <property type="protein sequence ID" value="VFA98421.1"/>
    <property type="molecule type" value="Genomic_DNA"/>
</dbReference>
<evidence type="ECO:0000313" key="3">
    <source>
        <dbReference type="Proteomes" id="UP000290439"/>
    </source>
</evidence>
<dbReference type="AlphaFoldDB" id="A0A4U8VXX7"/>
<feature type="domain" description="NAD(P)-binding" evidence="1">
    <location>
        <begin position="6"/>
        <end position="181"/>
    </location>
</feature>
<dbReference type="Pfam" id="PF13460">
    <property type="entry name" value="NAD_binding_10"/>
    <property type="match status" value="1"/>
</dbReference>
<dbReference type="EC" id="1.7.-.-" evidence="2"/>
<dbReference type="Gene3D" id="3.40.50.720">
    <property type="entry name" value="NAD(P)-binding Rossmann-like Domain"/>
    <property type="match status" value="1"/>
</dbReference>
<dbReference type="InterPro" id="IPR016040">
    <property type="entry name" value="NAD(P)-bd_dom"/>
</dbReference>
<protein>
    <submittedName>
        <fullName evidence="2">NAD(P)H azoreductase</fullName>
        <ecNumber evidence="2">1.7.-.-</ecNumber>
    </submittedName>
</protein>
<organism evidence="2 3">
    <name type="scientific">Nocardia cyriacigeorgica</name>
    <dbReference type="NCBI Taxonomy" id="135487"/>
    <lineage>
        <taxon>Bacteria</taxon>
        <taxon>Bacillati</taxon>
        <taxon>Actinomycetota</taxon>
        <taxon>Actinomycetes</taxon>
        <taxon>Mycobacteriales</taxon>
        <taxon>Nocardiaceae</taxon>
        <taxon>Nocardia</taxon>
    </lineage>
</organism>
<dbReference type="InterPro" id="IPR051604">
    <property type="entry name" value="Ergot_Alk_Oxidoreductase"/>
</dbReference>
<name>A0A4U8VXX7_9NOCA</name>
<dbReference type="Gene3D" id="3.90.25.10">
    <property type="entry name" value="UDP-galactose 4-epimerase, domain 1"/>
    <property type="match status" value="1"/>
</dbReference>
<dbReference type="GO" id="GO:0016491">
    <property type="term" value="F:oxidoreductase activity"/>
    <property type="evidence" value="ECO:0007669"/>
    <property type="project" value="UniProtKB-KW"/>
</dbReference>
<dbReference type="PANTHER" id="PTHR43162">
    <property type="match status" value="1"/>
</dbReference>
<evidence type="ECO:0000313" key="2">
    <source>
        <dbReference type="EMBL" id="VFA98421.1"/>
    </source>
</evidence>
<accession>A0A4U8VXX7</accession>
<reference evidence="2 3" key="1">
    <citation type="submission" date="2019-02" db="EMBL/GenBank/DDBJ databases">
        <authorList>
            <consortium name="Pathogen Informatics"/>
        </authorList>
    </citation>
    <scope>NUCLEOTIDE SEQUENCE [LARGE SCALE GENOMIC DNA]</scope>
    <source>
        <strain evidence="2 3">3012STDY6756504</strain>
    </source>
</reference>
<dbReference type="Proteomes" id="UP000290439">
    <property type="component" value="Chromosome"/>
</dbReference>
<dbReference type="PANTHER" id="PTHR43162:SF1">
    <property type="entry name" value="PRESTALK A DIFFERENTIATION PROTEIN A"/>
    <property type="match status" value="1"/>
</dbReference>
<dbReference type="InterPro" id="IPR036291">
    <property type="entry name" value="NAD(P)-bd_dom_sf"/>
</dbReference>
<proteinExistence type="predicted"/>
<dbReference type="RefSeq" id="WP_130917034.1">
    <property type="nucleotide sequence ID" value="NZ_LR215973.1"/>
</dbReference>
<keyword evidence="2" id="KW-0560">Oxidoreductase</keyword>